<dbReference type="NCBIfam" id="TIGR02862">
    <property type="entry name" value="spore_BofA"/>
    <property type="match status" value="1"/>
</dbReference>
<proteinExistence type="predicted"/>
<keyword evidence="1" id="KW-0812">Transmembrane</keyword>
<sequence length="89" mass="9478">MNNLLVIAAGVFVFFFLLLVLGAPFHPLRWIGKLAVRFVVGAFLLFLLNVIGESFSLHIPINFATAAVGGLLGIPGIAALVLIKYTLGV</sequence>
<dbReference type="AlphaFoldDB" id="A0A917W3H7"/>
<feature type="transmembrane region" description="Helical" evidence="1">
    <location>
        <begin position="32"/>
        <end position="51"/>
    </location>
</feature>
<reference evidence="2" key="2">
    <citation type="submission" date="2020-09" db="EMBL/GenBank/DDBJ databases">
        <authorList>
            <person name="Sun Q."/>
            <person name="Ohkuma M."/>
        </authorList>
    </citation>
    <scope>NUCLEOTIDE SEQUENCE</scope>
    <source>
        <strain evidence="2">JCM 15325</strain>
    </source>
</reference>
<dbReference type="Proteomes" id="UP000654670">
    <property type="component" value="Unassembled WGS sequence"/>
</dbReference>
<feature type="transmembrane region" description="Helical" evidence="1">
    <location>
        <begin position="63"/>
        <end position="83"/>
    </location>
</feature>
<keyword evidence="1" id="KW-0472">Membrane</keyword>
<evidence type="ECO:0000313" key="2">
    <source>
        <dbReference type="EMBL" id="GGL58259.1"/>
    </source>
</evidence>
<dbReference type="Pfam" id="PF07441">
    <property type="entry name" value="BofA"/>
    <property type="match status" value="1"/>
</dbReference>
<accession>A0A917W3H7</accession>
<reference evidence="2" key="1">
    <citation type="journal article" date="2014" name="Int. J. Syst. Evol. Microbiol.">
        <title>Complete genome sequence of Corynebacterium casei LMG S-19264T (=DSM 44701T), isolated from a smear-ripened cheese.</title>
        <authorList>
            <consortium name="US DOE Joint Genome Institute (JGI-PGF)"/>
            <person name="Walter F."/>
            <person name="Albersmeier A."/>
            <person name="Kalinowski J."/>
            <person name="Ruckert C."/>
        </authorList>
    </citation>
    <scope>NUCLEOTIDE SEQUENCE</scope>
    <source>
        <strain evidence="2">JCM 15325</strain>
    </source>
</reference>
<name>A0A917W3H7_9BACL</name>
<dbReference type="InterPro" id="IPR010001">
    <property type="entry name" value="BofA"/>
</dbReference>
<dbReference type="EMBL" id="BMOK01000009">
    <property type="protein sequence ID" value="GGL58259.1"/>
    <property type="molecule type" value="Genomic_DNA"/>
</dbReference>
<organism evidence="2 3">
    <name type="scientific">Sporolactobacillus putidus</name>
    <dbReference type="NCBI Taxonomy" id="492735"/>
    <lineage>
        <taxon>Bacteria</taxon>
        <taxon>Bacillati</taxon>
        <taxon>Bacillota</taxon>
        <taxon>Bacilli</taxon>
        <taxon>Bacillales</taxon>
        <taxon>Sporolactobacillaceae</taxon>
        <taxon>Sporolactobacillus</taxon>
    </lineage>
</organism>
<protein>
    <submittedName>
        <fullName evidence="2">Pro-sigmaK processing inhibitor BofA</fullName>
    </submittedName>
</protein>
<keyword evidence="3" id="KW-1185">Reference proteome</keyword>
<dbReference type="RefSeq" id="WP_188803450.1">
    <property type="nucleotide sequence ID" value="NZ_BMOK01000009.1"/>
</dbReference>
<evidence type="ECO:0000256" key="1">
    <source>
        <dbReference type="SAM" id="Phobius"/>
    </source>
</evidence>
<comment type="caution">
    <text evidence="2">The sequence shown here is derived from an EMBL/GenBank/DDBJ whole genome shotgun (WGS) entry which is preliminary data.</text>
</comment>
<evidence type="ECO:0000313" key="3">
    <source>
        <dbReference type="Proteomes" id="UP000654670"/>
    </source>
</evidence>
<keyword evidence="1" id="KW-1133">Transmembrane helix</keyword>
<gene>
    <name evidence="2" type="ORF">GCM10007968_22830</name>
</gene>